<keyword evidence="7" id="KW-0325">Glycoprotein</keyword>
<dbReference type="GO" id="GO:0071555">
    <property type="term" value="P:cell wall organization"/>
    <property type="evidence" value="ECO:0007669"/>
    <property type="project" value="TreeGrafter"/>
</dbReference>
<dbReference type="EC" id="3.2.1.58" evidence="10"/>
<comment type="similarity">
    <text evidence="2 12">Belongs to the glycosyl hydrolase 17 family.</text>
</comment>
<organism evidence="15 16">
    <name type="scientific">Candida viswanathii</name>
    <dbReference type="NCBI Taxonomy" id="5486"/>
    <lineage>
        <taxon>Eukaryota</taxon>
        <taxon>Fungi</taxon>
        <taxon>Dikarya</taxon>
        <taxon>Ascomycota</taxon>
        <taxon>Saccharomycotina</taxon>
        <taxon>Pichiomycetes</taxon>
        <taxon>Debaryomycetaceae</taxon>
        <taxon>Candida/Lodderomyces clade</taxon>
        <taxon>Candida</taxon>
    </lineage>
</organism>
<dbReference type="PROSITE" id="PS00587">
    <property type="entry name" value="GLYCOSYL_HYDROL_F17"/>
    <property type="match status" value="1"/>
</dbReference>
<dbReference type="GO" id="GO:0005975">
    <property type="term" value="P:carbohydrate metabolic process"/>
    <property type="evidence" value="ECO:0007669"/>
    <property type="project" value="InterPro"/>
</dbReference>
<keyword evidence="5 14" id="KW-0732">Signal</keyword>
<evidence type="ECO:0000256" key="5">
    <source>
        <dbReference type="ARBA" id="ARBA00022729"/>
    </source>
</evidence>
<evidence type="ECO:0000313" key="15">
    <source>
        <dbReference type="EMBL" id="RCK59474.1"/>
    </source>
</evidence>
<dbReference type="InterPro" id="IPR000490">
    <property type="entry name" value="Glyco_hydro_17"/>
</dbReference>
<dbReference type="PANTHER" id="PTHR16631">
    <property type="entry name" value="GLUCAN 1,3-BETA-GLUCOSIDASE"/>
    <property type="match status" value="1"/>
</dbReference>
<evidence type="ECO:0000256" key="13">
    <source>
        <dbReference type="RuleBase" id="RU004336"/>
    </source>
</evidence>
<dbReference type="InterPro" id="IPR050732">
    <property type="entry name" value="Beta-glucan_modifiers"/>
</dbReference>
<evidence type="ECO:0000256" key="14">
    <source>
        <dbReference type="SAM" id="SignalP"/>
    </source>
</evidence>
<sequence>MQFKYLTALLPLFVTAVQGMGDLGFNLGVQNDDGSCKTAEDYKADLDVIKNYAKVIKIFSVSNCQTLQVLGPVAEEEGFQLQLGVWPDDPNQFNAKKQALSDYLPNISKSTVKIFLVGSEALYRKDMTADELANAVNEVRDLIKDTKDKNGDSYEGVPTGFVESWNVIADGTANAVISASDVVYANFFAYWQGSDISNASYVFFDDAMQALQVIQTAKGETDIEFWVGESGWPTDGQNFGAAEPSVDNAAEYYQKAICALRAWGIPVSVFEAFDETWKPTTSDTQGVENSWGVWDSGRSLKYPISCDFS</sequence>
<keyword evidence="4" id="KW-0964">Secreted</keyword>
<comment type="caution">
    <text evidence="15">The sequence shown here is derived from an EMBL/GenBank/DDBJ whole genome shotgun (WGS) entry which is preliminary data.</text>
</comment>
<dbReference type="Gene3D" id="3.20.20.80">
    <property type="entry name" value="Glycosidases"/>
    <property type="match status" value="1"/>
</dbReference>
<comment type="catalytic activity">
    <reaction evidence="9">
        <text>Successive hydrolysis of beta-D-glucose units from the non-reducing ends of (1-&gt;3)-beta-D-glucans, releasing alpha-glucose.</text>
        <dbReference type="EC" id="3.2.1.58"/>
    </reaction>
</comment>
<dbReference type="STRING" id="5486.A0A367Y0V2"/>
<keyword evidence="8 13" id="KW-0326">Glycosidase</keyword>
<protein>
    <recommendedName>
        <fullName evidence="10">glucan 1,3-beta-glucosidase</fullName>
        <ecNumber evidence="10">3.2.1.58</ecNumber>
    </recommendedName>
    <alternativeName>
        <fullName evidence="11">Exo-1,3-beta-glucanase</fullName>
    </alternativeName>
</protein>
<gene>
    <name evidence="15" type="primary">BGL2_1</name>
    <name evidence="15" type="ORF">Cantr_07200</name>
</gene>
<feature type="signal peptide" evidence="14">
    <location>
        <begin position="1"/>
        <end position="19"/>
    </location>
</feature>
<evidence type="ECO:0000256" key="6">
    <source>
        <dbReference type="ARBA" id="ARBA00022801"/>
    </source>
</evidence>
<keyword evidence="16" id="KW-1185">Reference proteome</keyword>
<dbReference type="GO" id="GO:0009277">
    <property type="term" value="C:fungal-type cell wall"/>
    <property type="evidence" value="ECO:0007669"/>
    <property type="project" value="TreeGrafter"/>
</dbReference>
<feature type="chain" id="PRO_5017066385" description="glucan 1,3-beta-glucosidase" evidence="14">
    <location>
        <begin position="20"/>
        <end position="309"/>
    </location>
</feature>
<evidence type="ECO:0000256" key="7">
    <source>
        <dbReference type="ARBA" id="ARBA00023180"/>
    </source>
</evidence>
<dbReference type="GO" id="GO:0042973">
    <property type="term" value="F:glucan endo-1,3-beta-D-glucosidase activity"/>
    <property type="evidence" value="ECO:0007669"/>
    <property type="project" value="TreeGrafter"/>
</dbReference>
<evidence type="ECO:0000256" key="9">
    <source>
        <dbReference type="ARBA" id="ARBA00036824"/>
    </source>
</evidence>
<keyword evidence="3" id="KW-0134">Cell wall</keyword>
<dbReference type="InterPro" id="IPR017853">
    <property type="entry name" value="GH"/>
</dbReference>
<evidence type="ECO:0000256" key="1">
    <source>
        <dbReference type="ARBA" id="ARBA00004191"/>
    </source>
</evidence>
<dbReference type="Pfam" id="PF00332">
    <property type="entry name" value="Glyco_hydro_17"/>
    <property type="match status" value="1"/>
</dbReference>
<dbReference type="GO" id="GO:0005576">
    <property type="term" value="C:extracellular region"/>
    <property type="evidence" value="ECO:0007669"/>
    <property type="project" value="TreeGrafter"/>
</dbReference>
<comment type="subcellular location">
    <subcellularLocation>
        <location evidence="1">Secreted</location>
        <location evidence="1">Cell wall</location>
    </subcellularLocation>
</comment>
<dbReference type="AlphaFoldDB" id="A0A367Y0V2"/>
<keyword evidence="6 13" id="KW-0378">Hydrolase</keyword>
<dbReference type="OrthoDB" id="1293114at2759"/>
<dbReference type="EMBL" id="QLNQ01000027">
    <property type="protein sequence ID" value="RCK59474.1"/>
    <property type="molecule type" value="Genomic_DNA"/>
</dbReference>
<dbReference type="Proteomes" id="UP000253472">
    <property type="component" value="Unassembled WGS sequence"/>
</dbReference>
<evidence type="ECO:0000313" key="16">
    <source>
        <dbReference type="Proteomes" id="UP000253472"/>
    </source>
</evidence>
<evidence type="ECO:0000256" key="3">
    <source>
        <dbReference type="ARBA" id="ARBA00022512"/>
    </source>
</evidence>
<evidence type="ECO:0000256" key="2">
    <source>
        <dbReference type="ARBA" id="ARBA00008773"/>
    </source>
</evidence>
<accession>A0A367Y0V2</accession>
<evidence type="ECO:0000256" key="10">
    <source>
        <dbReference type="ARBA" id="ARBA00038929"/>
    </source>
</evidence>
<name>A0A367Y0V2_9ASCO</name>
<dbReference type="PANTHER" id="PTHR16631:SF26">
    <property type="entry name" value="GLUCAN 1,3-BETA-GLUCOSIDASE"/>
    <property type="match status" value="1"/>
</dbReference>
<evidence type="ECO:0000256" key="4">
    <source>
        <dbReference type="ARBA" id="ARBA00022525"/>
    </source>
</evidence>
<evidence type="ECO:0000256" key="12">
    <source>
        <dbReference type="RuleBase" id="RU004335"/>
    </source>
</evidence>
<dbReference type="GO" id="GO:0004338">
    <property type="term" value="F:glucan exo-1,3-beta-glucosidase activity"/>
    <property type="evidence" value="ECO:0007669"/>
    <property type="project" value="UniProtKB-EC"/>
</dbReference>
<dbReference type="SUPFAM" id="SSF51445">
    <property type="entry name" value="(Trans)glycosidases"/>
    <property type="match status" value="1"/>
</dbReference>
<evidence type="ECO:0000256" key="8">
    <source>
        <dbReference type="ARBA" id="ARBA00023295"/>
    </source>
</evidence>
<proteinExistence type="inferred from homology"/>
<reference evidence="15 16" key="1">
    <citation type="submission" date="2018-06" db="EMBL/GenBank/DDBJ databases">
        <title>Whole genome sequencing of Candida tropicalis (genome annotated by CSBL at Korea University).</title>
        <authorList>
            <person name="Ahn J."/>
        </authorList>
    </citation>
    <scope>NUCLEOTIDE SEQUENCE [LARGE SCALE GENOMIC DNA]</scope>
    <source>
        <strain evidence="15 16">ATCC 20962</strain>
    </source>
</reference>
<evidence type="ECO:0000256" key="11">
    <source>
        <dbReference type="ARBA" id="ARBA00041761"/>
    </source>
</evidence>
<dbReference type="GO" id="GO:0009986">
    <property type="term" value="C:cell surface"/>
    <property type="evidence" value="ECO:0007669"/>
    <property type="project" value="TreeGrafter"/>
</dbReference>